<dbReference type="EMBL" id="JBHSZO010000007">
    <property type="protein sequence ID" value="MFC7217892.1"/>
    <property type="molecule type" value="Genomic_DNA"/>
</dbReference>
<evidence type="ECO:0000313" key="2">
    <source>
        <dbReference type="Proteomes" id="UP001596413"/>
    </source>
</evidence>
<proteinExistence type="predicted"/>
<evidence type="ECO:0000313" key="1">
    <source>
        <dbReference type="EMBL" id="MFC7217892.1"/>
    </source>
</evidence>
<protein>
    <recommendedName>
        <fullName evidence="3">Secreted protein</fullName>
    </recommendedName>
</protein>
<comment type="caution">
    <text evidence="1">The sequence shown here is derived from an EMBL/GenBank/DDBJ whole genome shotgun (WGS) entry which is preliminary data.</text>
</comment>
<accession>A0ABW2GDP2</accession>
<dbReference type="RefSeq" id="WP_386413120.1">
    <property type="nucleotide sequence ID" value="NZ_JBHSZO010000007.1"/>
</dbReference>
<name>A0ABW2GDP2_9ACTN</name>
<dbReference type="Proteomes" id="UP001596413">
    <property type="component" value="Unassembled WGS sequence"/>
</dbReference>
<evidence type="ECO:0008006" key="3">
    <source>
        <dbReference type="Google" id="ProtNLM"/>
    </source>
</evidence>
<sequence>MQPLPGAADLPHTRTSPLHWLATTAAIAALIGAGALLQPDGAAAQPGPADAKNSGAPDAEAARYPLQCGSRKPVITHRGAADLDRDGRLETVVAVRCETGLGTAPSALYVLAQPVAEGGPPRIAETLLDARENMNVGAFALDRQGVSVTLLGYSENAPRCCPDRQRDVEWHWEDGRFVLEAQPVRTPTAQA</sequence>
<keyword evidence="2" id="KW-1185">Reference proteome</keyword>
<reference evidence="2" key="1">
    <citation type="journal article" date="2019" name="Int. J. Syst. Evol. Microbiol.">
        <title>The Global Catalogue of Microorganisms (GCM) 10K type strain sequencing project: providing services to taxonomists for standard genome sequencing and annotation.</title>
        <authorList>
            <consortium name="The Broad Institute Genomics Platform"/>
            <consortium name="The Broad Institute Genome Sequencing Center for Infectious Disease"/>
            <person name="Wu L."/>
            <person name="Ma J."/>
        </authorList>
    </citation>
    <scope>NUCLEOTIDE SEQUENCE [LARGE SCALE GENOMIC DNA]</scope>
    <source>
        <strain evidence="2">CGMCC 1.13681</strain>
    </source>
</reference>
<organism evidence="1 2">
    <name type="scientific">Streptomyces polyrhachis</name>
    <dbReference type="NCBI Taxonomy" id="1282885"/>
    <lineage>
        <taxon>Bacteria</taxon>
        <taxon>Bacillati</taxon>
        <taxon>Actinomycetota</taxon>
        <taxon>Actinomycetes</taxon>
        <taxon>Kitasatosporales</taxon>
        <taxon>Streptomycetaceae</taxon>
        <taxon>Streptomyces</taxon>
    </lineage>
</organism>
<gene>
    <name evidence="1" type="ORF">ACFQLX_06870</name>
</gene>